<dbReference type="GeneID" id="27900173"/>
<accession>N1QHF8</accession>
<dbReference type="PANTHER" id="PTHR42972">
    <property type="entry name" value="TOL-PAL SYSTEM PROTEIN TOLB"/>
    <property type="match status" value="1"/>
</dbReference>
<sequence length="342" mass="37301">MYNIDPSAITVSGFSAGGFMAAQLGIAYSSIFSGFAVFAGGPYDCARDQDFYTSCMGNHTPSIEKPIAHIQQWSLEGQIDPIEHLRSSKVYLQTGALDEVVASSVMRQLEKQLYAFIPAEEITFVELEHAAHVFPTDFDPSGSQSSQCTDSISPYIANCNYDGVGEMLKWLYGTDTIQPRRNSGPLTGTLHEYAQENSTGAIGLAHFGYYYIPSSCNFSSSSSSSSIPCKLHIALHGCTMSVSHISYKFILDTGYVQYADSNHIILLFPQAAAVAQEGDHNNNNNNNNNITSRPIWYPNGTEYPGAALACFDWVGWSGENADWRGGVQMEAIVRMVDVQTAG</sequence>
<organism evidence="1 2">
    <name type="scientific">Sphaerulina musiva (strain SO2202)</name>
    <name type="common">Poplar stem canker fungus</name>
    <name type="synonym">Septoria musiva</name>
    <dbReference type="NCBI Taxonomy" id="692275"/>
    <lineage>
        <taxon>Eukaryota</taxon>
        <taxon>Fungi</taxon>
        <taxon>Dikarya</taxon>
        <taxon>Ascomycota</taxon>
        <taxon>Pezizomycotina</taxon>
        <taxon>Dothideomycetes</taxon>
        <taxon>Dothideomycetidae</taxon>
        <taxon>Mycosphaerellales</taxon>
        <taxon>Mycosphaerellaceae</taxon>
        <taxon>Sphaerulina</taxon>
    </lineage>
</organism>
<dbReference type="OrthoDB" id="6020543at2759"/>
<dbReference type="OMA" id="YMAGQFQ"/>
<dbReference type="AlphaFoldDB" id="N1QHF8"/>
<dbReference type="HOGENOM" id="CLU_042524_0_0_1"/>
<dbReference type="SUPFAM" id="SSF53474">
    <property type="entry name" value="alpha/beta-Hydrolases"/>
    <property type="match status" value="1"/>
</dbReference>
<dbReference type="RefSeq" id="XP_016758709.1">
    <property type="nucleotide sequence ID" value="XM_016903036.1"/>
</dbReference>
<dbReference type="eggNOG" id="ENOG502RV97">
    <property type="taxonomic scope" value="Eukaryota"/>
</dbReference>
<dbReference type="InterPro" id="IPR029058">
    <property type="entry name" value="AB_hydrolase_fold"/>
</dbReference>
<dbReference type="EMBL" id="KB456267">
    <property type="protein sequence ID" value="EMF10588.1"/>
    <property type="molecule type" value="Genomic_DNA"/>
</dbReference>
<keyword evidence="2" id="KW-1185">Reference proteome</keyword>
<evidence type="ECO:0000313" key="2">
    <source>
        <dbReference type="Proteomes" id="UP000016931"/>
    </source>
</evidence>
<dbReference type="STRING" id="692275.N1QHF8"/>
<reference evidence="1 2" key="1">
    <citation type="journal article" date="2012" name="PLoS Pathog.">
        <title>Diverse lifestyles and strategies of plant pathogenesis encoded in the genomes of eighteen Dothideomycetes fungi.</title>
        <authorList>
            <person name="Ohm R.A."/>
            <person name="Feau N."/>
            <person name="Henrissat B."/>
            <person name="Schoch C.L."/>
            <person name="Horwitz B.A."/>
            <person name="Barry K.W."/>
            <person name="Condon B.J."/>
            <person name="Copeland A.C."/>
            <person name="Dhillon B."/>
            <person name="Glaser F."/>
            <person name="Hesse C.N."/>
            <person name="Kosti I."/>
            <person name="LaButti K."/>
            <person name="Lindquist E.A."/>
            <person name="Lucas S."/>
            <person name="Salamov A.A."/>
            <person name="Bradshaw R.E."/>
            <person name="Ciuffetti L."/>
            <person name="Hamelin R.C."/>
            <person name="Kema G.H.J."/>
            <person name="Lawrence C."/>
            <person name="Scott J.A."/>
            <person name="Spatafora J.W."/>
            <person name="Turgeon B.G."/>
            <person name="de Wit P.J.G.M."/>
            <person name="Zhong S."/>
            <person name="Goodwin S.B."/>
            <person name="Grigoriev I.V."/>
        </authorList>
    </citation>
    <scope>NUCLEOTIDE SEQUENCE [LARGE SCALE GENOMIC DNA]</scope>
    <source>
        <strain evidence="1 2">SO2202</strain>
    </source>
</reference>
<evidence type="ECO:0000313" key="1">
    <source>
        <dbReference type="EMBL" id="EMF10588.1"/>
    </source>
</evidence>
<proteinExistence type="predicted"/>
<protein>
    <submittedName>
        <fullName evidence="1">Uncharacterized protein</fullName>
    </submittedName>
</protein>
<name>N1QHF8_SPHMS</name>
<dbReference type="PANTHER" id="PTHR42972:SF8">
    <property type="entry name" value="POLYHYDROXYBUTYRATE DEPOLYMERASE"/>
    <property type="match status" value="1"/>
</dbReference>
<gene>
    <name evidence="1" type="ORF">SEPMUDRAFT_143246</name>
</gene>
<dbReference type="Gene3D" id="3.40.50.1820">
    <property type="entry name" value="alpha/beta hydrolase"/>
    <property type="match status" value="1"/>
</dbReference>
<dbReference type="Proteomes" id="UP000016931">
    <property type="component" value="Unassembled WGS sequence"/>
</dbReference>